<evidence type="ECO:0000259" key="3">
    <source>
        <dbReference type="Pfam" id="PF12708"/>
    </source>
</evidence>
<dbReference type="Pfam" id="PF12708">
    <property type="entry name" value="Pect-lyase_RHGA_epim"/>
    <property type="match status" value="1"/>
</dbReference>
<dbReference type="AlphaFoldDB" id="B4DAL8"/>
<dbReference type="EMBL" id="ABVL01000031">
    <property type="protein sequence ID" value="EDY16536.1"/>
    <property type="molecule type" value="Genomic_DNA"/>
</dbReference>
<organism evidence="5 6">
    <name type="scientific">Chthoniobacter flavus Ellin428</name>
    <dbReference type="NCBI Taxonomy" id="497964"/>
    <lineage>
        <taxon>Bacteria</taxon>
        <taxon>Pseudomonadati</taxon>
        <taxon>Verrucomicrobiota</taxon>
        <taxon>Spartobacteria</taxon>
        <taxon>Chthoniobacterales</taxon>
        <taxon>Chthoniobacteraceae</taxon>
        <taxon>Chthoniobacter</taxon>
    </lineage>
</organism>
<comment type="caution">
    <text evidence="5">The sequence shown here is derived from an EMBL/GenBank/DDBJ whole genome shotgun (WGS) entry which is preliminary data.</text>
</comment>
<dbReference type="Pfam" id="PF13229">
    <property type="entry name" value="Beta_helix"/>
    <property type="match status" value="1"/>
</dbReference>
<reference evidence="5 6" key="1">
    <citation type="journal article" date="2011" name="J. Bacteriol.">
        <title>Genome sequence of Chthoniobacter flavus Ellin428, an aerobic heterotrophic soil bacterium.</title>
        <authorList>
            <person name="Kant R."/>
            <person name="van Passel M.W."/>
            <person name="Palva A."/>
            <person name="Lucas S."/>
            <person name="Lapidus A."/>
            <person name="Glavina Del Rio T."/>
            <person name="Dalin E."/>
            <person name="Tice H."/>
            <person name="Bruce D."/>
            <person name="Goodwin L."/>
            <person name="Pitluck S."/>
            <person name="Larimer F.W."/>
            <person name="Land M.L."/>
            <person name="Hauser L."/>
            <person name="Sangwan P."/>
            <person name="de Vos W.M."/>
            <person name="Janssen P.H."/>
            <person name="Smidt H."/>
        </authorList>
    </citation>
    <scope>NUCLEOTIDE SEQUENCE [LARGE SCALE GENOMIC DNA]</scope>
    <source>
        <strain evidence="5 6">Ellin428</strain>
    </source>
</reference>
<accession>B4DAL8</accession>
<evidence type="ECO:0000256" key="1">
    <source>
        <dbReference type="SAM" id="SignalP"/>
    </source>
</evidence>
<dbReference type="InterPro" id="IPR024535">
    <property type="entry name" value="RHGA/B-epi-like_pectate_lyase"/>
</dbReference>
<protein>
    <submittedName>
        <fullName evidence="5">Pre-neck appendage protein-like protein</fullName>
    </submittedName>
</protein>
<feature type="chain" id="PRO_5002803075" evidence="1">
    <location>
        <begin position="22"/>
        <end position="481"/>
    </location>
</feature>
<evidence type="ECO:0000313" key="5">
    <source>
        <dbReference type="EMBL" id="EDY16536.1"/>
    </source>
</evidence>
<proteinExistence type="predicted"/>
<dbReference type="STRING" id="497964.CfE428DRAFT_5959"/>
<dbReference type="Pfam" id="PF05048">
    <property type="entry name" value="NosD"/>
    <property type="match status" value="1"/>
</dbReference>
<evidence type="ECO:0000259" key="2">
    <source>
        <dbReference type="Pfam" id="PF05048"/>
    </source>
</evidence>
<feature type="domain" description="Periplasmic copper-binding protein NosD beta helix" evidence="2">
    <location>
        <begin position="278"/>
        <end position="470"/>
    </location>
</feature>
<dbReference type="InterPro" id="IPR007742">
    <property type="entry name" value="NosD_dom"/>
</dbReference>
<keyword evidence="1" id="KW-0732">Signal</keyword>
<dbReference type="InterPro" id="IPR012334">
    <property type="entry name" value="Pectin_lyas_fold"/>
</dbReference>
<keyword evidence="6" id="KW-1185">Reference proteome</keyword>
<evidence type="ECO:0000259" key="4">
    <source>
        <dbReference type="Pfam" id="PF13229"/>
    </source>
</evidence>
<dbReference type="SUPFAM" id="SSF51126">
    <property type="entry name" value="Pectin lyase-like"/>
    <property type="match status" value="2"/>
</dbReference>
<dbReference type="RefSeq" id="WP_006983279.1">
    <property type="nucleotide sequence ID" value="NZ_ABVL01000031.1"/>
</dbReference>
<dbReference type="InterPro" id="IPR006626">
    <property type="entry name" value="PbH1"/>
</dbReference>
<feature type="domain" description="Rhamnogalacturonase A/B/Epimerase-like pectate lyase" evidence="3">
    <location>
        <begin position="31"/>
        <end position="93"/>
    </location>
</feature>
<name>B4DAL8_9BACT</name>
<evidence type="ECO:0000313" key="6">
    <source>
        <dbReference type="Proteomes" id="UP000005824"/>
    </source>
</evidence>
<dbReference type="InParanoid" id="B4DAL8"/>
<dbReference type="InterPro" id="IPR039448">
    <property type="entry name" value="Beta_helix"/>
</dbReference>
<sequence length="481" mass="51381">MKSLPSLFGTIAFVVFTQLHAFSADTASKTVRDFGAIGDGQADDTAAIQKAVDSGLGAIAFPKGVYHLSNTITVDLDKTGFTSLVADGTAKIVMAGSGPAFHFVGTHEGSADPGSFKPNVWEKQRMPLVRGLEITGSEGNKEADGIEATGTMQLTVTETVIHDLHHAIHLTRRNRNIIVSACHLYHNSGCGVLYDHVNLHQSNIVGCHISYCAGGGVVTRGGEVRNVQIGTCDIESNMTPDAPASANVIIDSTDGSTDEVAITGCTLQHNNKSAGSANIWVIGKGITSLKNSTETQEGHIAIIGNAMSDVKVNIHLQHARGVTITGNTFWEGFEHDLLIEDSQAIVVGPNDFDRNPRYVVNGNWSKDLNGLTFRNCADCKLSGFIVKSVWKKPAAVSLENCDRMTLTDLSVLDSDGIGLWMKDCARCRVSDCVVRDDREGAEKQATLSLKVEGGKDNWIKGNEFANGTEAGKESAVLEGNR</sequence>
<dbReference type="SMART" id="SM00710">
    <property type="entry name" value="PbH1"/>
    <property type="match status" value="8"/>
</dbReference>
<gene>
    <name evidence="5" type="ORF">CfE428DRAFT_5959</name>
</gene>
<dbReference type="Proteomes" id="UP000005824">
    <property type="component" value="Unassembled WGS sequence"/>
</dbReference>
<dbReference type="Gene3D" id="2.160.20.10">
    <property type="entry name" value="Single-stranded right-handed beta-helix, Pectin lyase-like"/>
    <property type="match status" value="2"/>
</dbReference>
<dbReference type="eggNOG" id="COG5434">
    <property type="taxonomic scope" value="Bacteria"/>
</dbReference>
<feature type="domain" description="Right handed beta helix" evidence="4">
    <location>
        <begin position="134"/>
        <end position="266"/>
    </location>
</feature>
<dbReference type="InterPro" id="IPR011050">
    <property type="entry name" value="Pectin_lyase_fold/virulence"/>
</dbReference>
<feature type="signal peptide" evidence="1">
    <location>
        <begin position="1"/>
        <end position="21"/>
    </location>
</feature>